<protein>
    <submittedName>
        <fullName evidence="1">Uncharacterized protein</fullName>
    </submittedName>
</protein>
<reference evidence="1 2" key="1">
    <citation type="submission" date="2019-12" db="EMBL/GenBank/DDBJ databases">
        <title>Genomic-based taxomic classification of the family Erythrobacteraceae.</title>
        <authorList>
            <person name="Xu L."/>
        </authorList>
    </citation>
    <scope>NUCLEOTIDE SEQUENCE [LARGE SCALE GENOMIC DNA]</scope>
    <source>
        <strain evidence="1 2">KCTC 42453</strain>
    </source>
</reference>
<sequence length="52" mass="5646">MFSKFPLPGCTVATTANYVSATFDGNLREGKQPFRAINNQAEGNSTCFMAKI</sequence>
<dbReference type="Proteomes" id="UP000431922">
    <property type="component" value="Unassembled WGS sequence"/>
</dbReference>
<proteinExistence type="predicted"/>
<evidence type="ECO:0000313" key="2">
    <source>
        <dbReference type="Proteomes" id="UP000431922"/>
    </source>
</evidence>
<gene>
    <name evidence="1" type="ORF">GRI65_05485</name>
</gene>
<name>A0A845B398_9SPHN</name>
<dbReference type="AlphaFoldDB" id="A0A845B398"/>
<accession>A0A845B398</accession>
<keyword evidence="2" id="KW-1185">Reference proteome</keyword>
<comment type="caution">
    <text evidence="1">The sequence shown here is derived from an EMBL/GenBank/DDBJ whole genome shotgun (WGS) entry which is preliminary data.</text>
</comment>
<dbReference type="EMBL" id="WTYL01000001">
    <property type="protein sequence ID" value="MXP43907.1"/>
    <property type="molecule type" value="Genomic_DNA"/>
</dbReference>
<organism evidence="1 2">
    <name type="scientific">Allopontixanthobacter sediminis</name>
    <dbReference type="NCBI Taxonomy" id="1689985"/>
    <lineage>
        <taxon>Bacteria</taxon>
        <taxon>Pseudomonadati</taxon>
        <taxon>Pseudomonadota</taxon>
        <taxon>Alphaproteobacteria</taxon>
        <taxon>Sphingomonadales</taxon>
        <taxon>Erythrobacteraceae</taxon>
        <taxon>Allopontixanthobacter</taxon>
    </lineage>
</organism>
<evidence type="ECO:0000313" key="1">
    <source>
        <dbReference type="EMBL" id="MXP43907.1"/>
    </source>
</evidence>